<dbReference type="PANTHER" id="PTHR33420">
    <property type="entry name" value="FIMBRIAL SUBUNIT ELFA-RELATED"/>
    <property type="match status" value="1"/>
</dbReference>
<dbReference type="Proteomes" id="UP000494218">
    <property type="component" value="Unassembled WGS sequence"/>
</dbReference>
<dbReference type="InterPro" id="IPR036937">
    <property type="entry name" value="Adhesion_dom_fimbrial_sf"/>
</dbReference>
<sequence length="198" mass="21027">MPIEYRATLVFTGRLKTGNYSFNIPTLVTLWTVRTPGFPQGNSPVAFKGAINVQASACTLTSGANQSVVLPSVPVYEVDDMRTAPFSMAVQWPTGTKVFATMTDVSAPLNTANVLSLANSSSAKGVGIQIYREDTSTPVSFGPDSPLKGNLNQWYVGTATEQTGGRVGLSFTAGYVKTQPKITPGTVNAQSTITFSYQ</sequence>
<keyword evidence="1" id="KW-0732">Signal</keyword>
<evidence type="ECO:0000313" key="4">
    <source>
        <dbReference type="Proteomes" id="UP000494218"/>
    </source>
</evidence>
<feature type="domain" description="Fimbrial-type adhesion" evidence="2">
    <location>
        <begin position="46"/>
        <end position="198"/>
    </location>
</feature>
<dbReference type="Pfam" id="PF00419">
    <property type="entry name" value="Fimbrial"/>
    <property type="match status" value="1"/>
</dbReference>
<proteinExistence type="predicted"/>
<accession>A0A6P2H5A8</accession>
<dbReference type="InterPro" id="IPR050263">
    <property type="entry name" value="Bact_Fimbrial_Adh_Pro"/>
</dbReference>
<dbReference type="GO" id="GO:0009289">
    <property type="term" value="C:pilus"/>
    <property type="evidence" value="ECO:0007669"/>
    <property type="project" value="InterPro"/>
</dbReference>
<evidence type="ECO:0000259" key="2">
    <source>
        <dbReference type="Pfam" id="PF00419"/>
    </source>
</evidence>
<reference evidence="3 4" key="1">
    <citation type="submission" date="2019-09" db="EMBL/GenBank/DDBJ databases">
        <authorList>
            <person name="Depoorter E."/>
        </authorList>
    </citation>
    <scope>NUCLEOTIDE SEQUENCE [LARGE SCALE GENOMIC DNA]</scope>
    <source>
        <strain evidence="3">LMG 23254</strain>
    </source>
</reference>
<dbReference type="Gene3D" id="2.60.40.1090">
    <property type="entry name" value="Fimbrial-type adhesion domain"/>
    <property type="match status" value="1"/>
</dbReference>
<dbReference type="SUPFAM" id="SSF49401">
    <property type="entry name" value="Bacterial adhesins"/>
    <property type="match status" value="1"/>
</dbReference>
<evidence type="ECO:0000313" key="3">
    <source>
        <dbReference type="EMBL" id="VWB11850.1"/>
    </source>
</evidence>
<dbReference type="InterPro" id="IPR000259">
    <property type="entry name" value="Adhesion_dom_fimbrial"/>
</dbReference>
<dbReference type="EMBL" id="CABVPW010000002">
    <property type="protein sequence ID" value="VWB11850.1"/>
    <property type="molecule type" value="Genomic_DNA"/>
</dbReference>
<organism evidence="3 4">
    <name type="scientific">Burkholderia lata (strain ATCC 17760 / DSM 23089 / LMG 22485 / NCIMB 9086 / R18194 / 383)</name>
    <dbReference type="NCBI Taxonomy" id="482957"/>
    <lineage>
        <taxon>Bacteria</taxon>
        <taxon>Pseudomonadati</taxon>
        <taxon>Pseudomonadota</taxon>
        <taxon>Betaproteobacteria</taxon>
        <taxon>Burkholderiales</taxon>
        <taxon>Burkholderiaceae</taxon>
        <taxon>Burkholderia</taxon>
        <taxon>Burkholderia cepacia complex</taxon>
    </lineage>
</organism>
<dbReference type="RefSeq" id="WP_175029769.1">
    <property type="nucleotide sequence ID" value="NZ_CABVPW010000002.1"/>
</dbReference>
<dbReference type="PANTHER" id="PTHR33420:SF3">
    <property type="entry name" value="FIMBRIAL SUBUNIT ELFA"/>
    <property type="match status" value="1"/>
</dbReference>
<dbReference type="GO" id="GO:0043709">
    <property type="term" value="P:cell adhesion involved in single-species biofilm formation"/>
    <property type="evidence" value="ECO:0007669"/>
    <property type="project" value="TreeGrafter"/>
</dbReference>
<dbReference type="InterPro" id="IPR008966">
    <property type="entry name" value="Adhesion_dom_sf"/>
</dbReference>
<gene>
    <name evidence="3" type="ORF">BLA23254_00390</name>
</gene>
<protein>
    <submittedName>
        <fullName evidence="3">F17a-G fimbrial adhesin</fullName>
    </submittedName>
</protein>
<name>A0A6P2H5A8_BURL3</name>
<evidence type="ECO:0000256" key="1">
    <source>
        <dbReference type="ARBA" id="ARBA00022729"/>
    </source>
</evidence>
<dbReference type="AlphaFoldDB" id="A0A6P2H5A8"/>